<gene>
    <name evidence="8" type="ORF">RJ641_021680</name>
</gene>
<evidence type="ECO:0000313" key="8">
    <source>
        <dbReference type="EMBL" id="KAK6914359.1"/>
    </source>
</evidence>
<dbReference type="GO" id="GO:0009506">
    <property type="term" value="C:plasmodesma"/>
    <property type="evidence" value="ECO:0007669"/>
    <property type="project" value="TreeGrafter"/>
</dbReference>
<feature type="chain" id="PRO_5042861488" evidence="7">
    <location>
        <begin position="26"/>
        <end position="129"/>
    </location>
</feature>
<proteinExistence type="inferred from homology"/>
<dbReference type="AlphaFoldDB" id="A0AAN8UKB8"/>
<evidence type="ECO:0000256" key="5">
    <source>
        <dbReference type="ARBA" id="ARBA00022729"/>
    </source>
</evidence>
<dbReference type="Pfam" id="PF05498">
    <property type="entry name" value="RALF"/>
    <property type="match status" value="1"/>
</dbReference>
<reference evidence="8 9" key="1">
    <citation type="submission" date="2023-12" db="EMBL/GenBank/DDBJ databases">
        <title>A high-quality genome assembly for Dillenia turbinata (Dilleniales).</title>
        <authorList>
            <person name="Chanderbali A."/>
        </authorList>
    </citation>
    <scope>NUCLEOTIDE SEQUENCE [LARGE SCALE GENOMIC DNA]</scope>
    <source>
        <strain evidence="8">LSX21</strain>
        <tissue evidence="8">Leaf</tissue>
    </source>
</reference>
<dbReference type="PANTHER" id="PTHR33136">
    <property type="entry name" value="RAPID ALKALINIZATION FACTOR-LIKE"/>
    <property type="match status" value="1"/>
</dbReference>
<evidence type="ECO:0000256" key="6">
    <source>
        <dbReference type="ARBA" id="ARBA00023157"/>
    </source>
</evidence>
<keyword evidence="4" id="KW-0372">Hormone</keyword>
<dbReference type="GO" id="GO:0005179">
    <property type="term" value="F:hormone activity"/>
    <property type="evidence" value="ECO:0007669"/>
    <property type="project" value="UniProtKB-KW"/>
</dbReference>
<comment type="similarity">
    <text evidence="2">Belongs to the plant rapid alkalinization factor (RALF) family.</text>
</comment>
<protein>
    <submittedName>
        <fullName evidence="8">Rapid ALkalinization Factor</fullName>
    </submittedName>
</protein>
<accession>A0AAN8UKB8</accession>
<evidence type="ECO:0000256" key="7">
    <source>
        <dbReference type="SAM" id="SignalP"/>
    </source>
</evidence>
<sequence length="129" mass="14359">MTQNFPLLLLFVLIFFQAHHRFCNGVSVLGLSSLKNPQIDAMARGACNGKISDCFSASMEMVMDSEGNRRVLMMQKKYISYETLKKDMVPCTNPGASYYNCQAAGQANPYTRGCEVITGCARNIRDIKT</sequence>
<name>A0AAN8UKB8_9MAGN</name>
<keyword evidence="9" id="KW-1185">Reference proteome</keyword>
<keyword evidence="3" id="KW-0964">Secreted</keyword>
<evidence type="ECO:0000256" key="4">
    <source>
        <dbReference type="ARBA" id="ARBA00022702"/>
    </source>
</evidence>
<dbReference type="PANTHER" id="PTHR33136:SF36">
    <property type="entry name" value="PROTEIN RALF-LIKE 31"/>
    <property type="match status" value="1"/>
</dbReference>
<organism evidence="8 9">
    <name type="scientific">Dillenia turbinata</name>
    <dbReference type="NCBI Taxonomy" id="194707"/>
    <lineage>
        <taxon>Eukaryota</taxon>
        <taxon>Viridiplantae</taxon>
        <taxon>Streptophyta</taxon>
        <taxon>Embryophyta</taxon>
        <taxon>Tracheophyta</taxon>
        <taxon>Spermatophyta</taxon>
        <taxon>Magnoliopsida</taxon>
        <taxon>eudicotyledons</taxon>
        <taxon>Gunneridae</taxon>
        <taxon>Pentapetalae</taxon>
        <taxon>Dilleniales</taxon>
        <taxon>Dilleniaceae</taxon>
        <taxon>Dillenia</taxon>
    </lineage>
</organism>
<dbReference type="GO" id="GO:0019722">
    <property type="term" value="P:calcium-mediated signaling"/>
    <property type="evidence" value="ECO:0007669"/>
    <property type="project" value="TreeGrafter"/>
</dbReference>
<dbReference type="EMBL" id="JBAMMX010000026">
    <property type="protein sequence ID" value="KAK6914359.1"/>
    <property type="molecule type" value="Genomic_DNA"/>
</dbReference>
<feature type="signal peptide" evidence="7">
    <location>
        <begin position="1"/>
        <end position="25"/>
    </location>
</feature>
<keyword evidence="6" id="KW-1015">Disulfide bond</keyword>
<comment type="subcellular location">
    <subcellularLocation>
        <location evidence="1">Secreted</location>
    </subcellularLocation>
</comment>
<dbReference type="GO" id="GO:0005576">
    <property type="term" value="C:extracellular region"/>
    <property type="evidence" value="ECO:0007669"/>
    <property type="project" value="UniProtKB-SubCell"/>
</dbReference>
<evidence type="ECO:0000256" key="2">
    <source>
        <dbReference type="ARBA" id="ARBA00009178"/>
    </source>
</evidence>
<evidence type="ECO:0000256" key="1">
    <source>
        <dbReference type="ARBA" id="ARBA00004613"/>
    </source>
</evidence>
<comment type="caution">
    <text evidence="8">The sequence shown here is derived from an EMBL/GenBank/DDBJ whole genome shotgun (WGS) entry which is preliminary data.</text>
</comment>
<dbReference type="InterPro" id="IPR008801">
    <property type="entry name" value="RALF"/>
</dbReference>
<evidence type="ECO:0000256" key="3">
    <source>
        <dbReference type="ARBA" id="ARBA00022525"/>
    </source>
</evidence>
<evidence type="ECO:0000313" key="9">
    <source>
        <dbReference type="Proteomes" id="UP001370490"/>
    </source>
</evidence>
<keyword evidence="5 7" id="KW-0732">Signal</keyword>
<dbReference type="Proteomes" id="UP001370490">
    <property type="component" value="Unassembled WGS sequence"/>
</dbReference>